<dbReference type="Gene3D" id="3.60.15.10">
    <property type="entry name" value="Ribonuclease Z/Hydroxyacylglutathione hydrolase-like"/>
    <property type="match status" value="1"/>
</dbReference>
<keyword evidence="3" id="KW-1185">Reference proteome</keyword>
<dbReference type="CDD" id="cd16279">
    <property type="entry name" value="metallo-hydrolase-like_MBL-fold"/>
    <property type="match status" value="1"/>
</dbReference>
<comment type="caution">
    <text evidence="2">The sequence shown here is derived from an EMBL/GenBank/DDBJ whole genome shotgun (WGS) entry which is preliminary data.</text>
</comment>
<dbReference type="Proteomes" id="UP000294498">
    <property type="component" value="Unassembled WGS sequence"/>
</dbReference>
<evidence type="ECO:0000259" key="1">
    <source>
        <dbReference type="SMART" id="SM00849"/>
    </source>
</evidence>
<dbReference type="InterPro" id="IPR036866">
    <property type="entry name" value="RibonucZ/Hydroxyglut_hydro"/>
</dbReference>
<evidence type="ECO:0000313" key="3">
    <source>
        <dbReference type="Proteomes" id="UP000294498"/>
    </source>
</evidence>
<dbReference type="Pfam" id="PF12706">
    <property type="entry name" value="Lactamase_B_2"/>
    <property type="match status" value="1"/>
</dbReference>
<dbReference type="RefSeq" id="WP_133991543.1">
    <property type="nucleotide sequence ID" value="NZ_SODV01000001.1"/>
</dbReference>
<name>A0A4R8DQ02_9BACT</name>
<dbReference type="InterPro" id="IPR001279">
    <property type="entry name" value="Metallo-B-lactamas"/>
</dbReference>
<dbReference type="PANTHER" id="PTHR42663">
    <property type="entry name" value="HYDROLASE C777.06C-RELATED-RELATED"/>
    <property type="match status" value="1"/>
</dbReference>
<dbReference type="SUPFAM" id="SSF56281">
    <property type="entry name" value="Metallo-hydrolase/oxidoreductase"/>
    <property type="match status" value="1"/>
</dbReference>
<sequence>MTVTFLGTGTSTGVPMIACPCNVCHSPDPMDKRLRSSILLQTEDTSIVIDTTPDFRTQMLRIGLTSLNAVVFTHPHKDHIAGLDDVRAFNFFMHAPMHVYANAMTEETLKREFAYAFADKRYPGVPEIILHTIDDRPFDVRELTFIPIQVWHYKMPVYGFRIGDFTYITDANRIEEAEREKIRGSKVLVLNALRRESHISHFTLAEAIHLADELGVEQAYFTHISHQLGLHAEVSAELPPGRALAYDGLQIAL</sequence>
<dbReference type="AlphaFoldDB" id="A0A4R8DQ02"/>
<gene>
    <name evidence="2" type="ORF">EDB95_1210</name>
</gene>
<protein>
    <submittedName>
        <fullName evidence="2">Phosphoribosyl 1,2-cyclic phosphate phosphodiesterase</fullName>
    </submittedName>
</protein>
<dbReference type="OrthoDB" id="9781189at2"/>
<evidence type="ECO:0000313" key="2">
    <source>
        <dbReference type="EMBL" id="TDX00192.1"/>
    </source>
</evidence>
<accession>A0A4R8DQ02</accession>
<dbReference type="PANTHER" id="PTHR42663:SF6">
    <property type="entry name" value="HYDROLASE C777.06C-RELATED"/>
    <property type="match status" value="1"/>
</dbReference>
<reference evidence="2 3" key="1">
    <citation type="submission" date="2019-03" db="EMBL/GenBank/DDBJ databases">
        <title>Genomic Encyclopedia of Type Strains, Phase IV (KMG-IV): sequencing the most valuable type-strain genomes for metagenomic binning, comparative biology and taxonomic classification.</title>
        <authorList>
            <person name="Goeker M."/>
        </authorList>
    </citation>
    <scope>NUCLEOTIDE SEQUENCE [LARGE SCALE GENOMIC DNA]</scope>
    <source>
        <strain evidence="2 3">DSM 100059</strain>
    </source>
</reference>
<proteinExistence type="predicted"/>
<organism evidence="2 3">
    <name type="scientific">Dinghuibacter silviterrae</name>
    <dbReference type="NCBI Taxonomy" id="1539049"/>
    <lineage>
        <taxon>Bacteria</taxon>
        <taxon>Pseudomonadati</taxon>
        <taxon>Bacteroidota</taxon>
        <taxon>Chitinophagia</taxon>
        <taxon>Chitinophagales</taxon>
        <taxon>Chitinophagaceae</taxon>
        <taxon>Dinghuibacter</taxon>
    </lineage>
</organism>
<dbReference type="EMBL" id="SODV01000001">
    <property type="protein sequence ID" value="TDX00192.1"/>
    <property type="molecule type" value="Genomic_DNA"/>
</dbReference>
<dbReference type="SMART" id="SM00849">
    <property type="entry name" value="Lactamase_B"/>
    <property type="match status" value="1"/>
</dbReference>
<feature type="domain" description="Metallo-beta-lactamase" evidence="1">
    <location>
        <begin position="34"/>
        <end position="223"/>
    </location>
</feature>